<dbReference type="InterPro" id="IPR013249">
    <property type="entry name" value="RNA_pol_sigma70_r4_t2"/>
</dbReference>
<comment type="similarity">
    <text evidence="1">Belongs to the sigma-70 factor family. ECF subfamily.</text>
</comment>
<dbReference type="Pfam" id="PF04542">
    <property type="entry name" value="Sigma70_r2"/>
    <property type="match status" value="1"/>
</dbReference>
<dbReference type="Pfam" id="PF08281">
    <property type="entry name" value="Sigma70_r4_2"/>
    <property type="match status" value="1"/>
</dbReference>
<proteinExistence type="inferred from homology"/>
<dbReference type="InterPro" id="IPR014284">
    <property type="entry name" value="RNA_pol_sigma-70_dom"/>
</dbReference>
<dbReference type="InterPro" id="IPR039425">
    <property type="entry name" value="RNA_pol_sigma-70-like"/>
</dbReference>
<dbReference type="NCBIfam" id="TIGR02937">
    <property type="entry name" value="sigma70-ECF"/>
    <property type="match status" value="1"/>
</dbReference>
<dbReference type="InterPro" id="IPR036388">
    <property type="entry name" value="WH-like_DNA-bd_sf"/>
</dbReference>
<dbReference type="GO" id="GO:0003677">
    <property type="term" value="F:DNA binding"/>
    <property type="evidence" value="ECO:0007669"/>
    <property type="project" value="InterPro"/>
</dbReference>
<evidence type="ECO:0000256" key="1">
    <source>
        <dbReference type="ARBA" id="ARBA00010641"/>
    </source>
</evidence>
<protein>
    <submittedName>
        <fullName evidence="7">RNA polymerase sigma-70 factor (ECF subfamily)</fullName>
    </submittedName>
</protein>
<evidence type="ECO:0000256" key="3">
    <source>
        <dbReference type="ARBA" id="ARBA00023082"/>
    </source>
</evidence>
<gene>
    <name evidence="7" type="ORF">H4683_002180</name>
</gene>
<evidence type="ECO:0000256" key="4">
    <source>
        <dbReference type="ARBA" id="ARBA00023163"/>
    </source>
</evidence>
<keyword evidence="4" id="KW-0804">Transcription</keyword>
<feature type="domain" description="RNA polymerase sigma factor 70 region 4 type 2" evidence="6">
    <location>
        <begin position="72"/>
        <end position="123"/>
    </location>
</feature>
<keyword evidence="3" id="KW-0731">Sigma factor</keyword>
<evidence type="ECO:0000259" key="6">
    <source>
        <dbReference type="Pfam" id="PF08281"/>
    </source>
</evidence>
<dbReference type="GO" id="GO:0016987">
    <property type="term" value="F:sigma factor activity"/>
    <property type="evidence" value="ECO:0007669"/>
    <property type="project" value="UniProtKB-KW"/>
</dbReference>
<dbReference type="Gene3D" id="1.10.1740.10">
    <property type="match status" value="1"/>
</dbReference>
<name>A0A927MJL9_9BACL</name>
<sequence>MKNEHDAIEAVQEVTVRAYKKIHTVKEACYLKTWLIRIMMNYCQDQITKRKRYTSSEGLHEVGTEAVFTSIEIEEALAILPDKEQRLIHMMYFQAIKIKDIAVIENIPEGTVKSRLHKALQTLRSFLSEKGDVDHV</sequence>
<evidence type="ECO:0000313" key="7">
    <source>
        <dbReference type="EMBL" id="MBE1555081.1"/>
    </source>
</evidence>
<dbReference type="GO" id="GO:0006352">
    <property type="term" value="P:DNA-templated transcription initiation"/>
    <property type="evidence" value="ECO:0007669"/>
    <property type="project" value="InterPro"/>
</dbReference>
<organism evidence="7 8">
    <name type="scientific">Sporosarcina limicola</name>
    <dbReference type="NCBI Taxonomy" id="34101"/>
    <lineage>
        <taxon>Bacteria</taxon>
        <taxon>Bacillati</taxon>
        <taxon>Bacillota</taxon>
        <taxon>Bacilli</taxon>
        <taxon>Bacillales</taxon>
        <taxon>Caryophanaceae</taxon>
        <taxon>Sporosarcina</taxon>
    </lineage>
</organism>
<dbReference type="CDD" id="cd06171">
    <property type="entry name" value="Sigma70_r4"/>
    <property type="match status" value="1"/>
</dbReference>
<keyword evidence="8" id="KW-1185">Reference proteome</keyword>
<keyword evidence="2" id="KW-0805">Transcription regulation</keyword>
<dbReference type="SUPFAM" id="SSF88946">
    <property type="entry name" value="Sigma2 domain of RNA polymerase sigma factors"/>
    <property type="match status" value="1"/>
</dbReference>
<dbReference type="SUPFAM" id="SSF88659">
    <property type="entry name" value="Sigma3 and sigma4 domains of RNA polymerase sigma factors"/>
    <property type="match status" value="1"/>
</dbReference>
<dbReference type="Gene3D" id="1.10.10.10">
    <property type="entry name" value="Winged helix-like DNA-binding domain superfamily/Winged helix DNA-binding domain"/>
    <property type="match status" value="1"/>
</dbReference>
<accession>A0A927MJL9</accession>
<evidence type="ECO:0000256" key="2">
    <source>
        <dbReference type="ARBA" id="ARBA00023015"/>
    </source>
</evidence>
<dbReference type="PANTHER" id="PTHR43133">
    <property type="entry name" value="RNA POLYMERASE ECF-TYPE SIGMA FACTO"/>
    <property type="match status" value="1"/>
</dbReference>
<dbReference type="InterPro" id="IPR013325">
    <property type="entry name" value="RNA_pol_sigma_r2"/>
</dbReference>
<dbReference type="RefSeq" id="WP_239027716.1">
    <property type="nucleotide sequence ID" value="NZ_JADBEL010000011.1"/>
</dbReference>
<dbReference type="EMBL" id="JADBEL010000011">
    <property type="protein sequence ID" value="MBE1555081.1"/>
    <property type="molecule type" value="Genomic_DNA"/>
</dbReference>
<dbReference type="PANTHER" id="PTHR43133:SF51">
    <property type="entry name" value="RNA POLYMERASE SIGMA FACTOR"/>
    <property type="match status" value="1"/>
</dbReference>
<dbReference type="AlphaFoldDB" id="A0A927MJL9"/>
<feature type="domain" description="RNA polymerase sigma-70 region 2" evidence="5">
    <location>
        <begin position="2"/>
        <end position="52"/>
    </location>
</feature>
<reference evidence="7" key="1">
    <citation type="submission" date="2020-10" db="EMBL/GenBank/DDBJ databases">
        <title>Genomic Encyclopedia of Type Strains, Phase IV (KMG-IV): sequencing the most valuable type-strain genomes for metagenomic binning, comparative biology and taxonomic classification.</title>
        <authorList>
            <person name="Goeker M."/>
        </authorList>
    </citation>
    <scope>NUCLEOTIDE SEQUENCE</scope>
    <source>
        <strain evidence="7">DSM 13886</strain>
    </source>
</reference>
<dbReference type="Proteomes" id="UP000658225">
    <property type="component" value="Unassembled WGS sequence"/>
</dbReference>
<dbReference type="InterPro" id="IPR007627">
    <property type="entry name" value="RNA_pol_sigma70_r2"/>
</dbReference>
<comment type="caution">
    <text evidence="7">The sequence shown here is derived from an EMBL/GenBank/DDBJ whole genome shotgun (WGS) entry which is preliminary data.</text>
</comment>
<dbReference type="InterPro" id="IPR013324">
    <property type="entry name" value="RNA_pol_sigma_r3/r4-like"/>
</dbReference>
<evidence type="ECO:0000259" key="5">
    <source>
        <dbReference type="Pfam" id="PF04542"/>
    </source>
</evidence>
<evidence type="ECO:0000313" key="8">
    <source>
        <dbReference type="Proteomes" id="UP000658225"/>
    </source>
</evidence>